<keyword evidence="2" id="KW-0285">Flavoprotein</keyword>
<dbReference type="EMBL" id="JBFXLU010000032">
    <property type="protein sequence ID" value="KAL2851041.1"/>
    <property type="molecule type" value="Genomic_DNA"/>
</dbReference>
<dbReference type="SUPFAM" id="SSF51905">
    <property type="entry name" value="FAD/NAD(P)-binding domain"/>
    <property type="match status" value="1"/>
</dbReference>
<proteinExistence type="inferred from homology"/>
<evidence type="ECO:0000256" key="4">
    <source>
        <dbReference type="ARBA" id="ARBA00023002"/>
    </source>
</evidence>
<accession>A0ABR4KFJ8</accession>
<evidence type="ECO:0000256" key="1">
    <source>
        <dbReference type="ARBA" id="ARBA00007992"/>
    </source>
</evidence>
<keyword evidence="7" id="KW-1185">Reference proteome</keyword>
<dbReference type="Gene3D" id="3.50.50.60">
    <property type="entry name" value="FAD/NAD(P)-binding domain"/>
    <property type="match status" value="1"/>
</dbReference>
<reference evidence="6 7" key="1">
    <citation type="submission" date="2024-07" db="EMBL/GenBank/DDBJ databases">
        <title>Section-level genome sequencing and comparative genomics of Aspergillus sections Usti and Cavernicolus.</title>
        <authorList>
            <consortium name="Lawrence Berkeley National Laboratory"/>
            <person name="Nybo J.L."/>
            <person name="Vesth T.C."/>
            <person name="Theobald S."/>
            <person name="Frisvad J.C."/>
            <person name="Larsen T.O."/>
            <person name="Kjaerboelling I."/>
            <person name="Rothschild-Mancinelli K."/>
            <person name="Lyhne E.K."/>
            <person name="Kogle M.E."/>
            <person name="Barry K."/>
            <person name="Clum A."/>
            <person name="Na H."/>
            <person name="Ledsgaard L."/>
            <person name="Lin J."/>
            <person name="Lipzen A."/>
            <person name="Kuo A."/>
            <person name="Riley R."/>
            <person name="Mondo S."/>
            <person name="Labutti K."/>
            <person name="Haridas S."/>
            <person name="Pangalinan J."/>
            <person name="Salamov A.A."/>
            <person name="Simmons B.A."/>
            <person name="Magnuson J.K."/>
            <person name="Chen J."/>
            <person name="Drula E."/>
            <person name="Henrissat B."/>
            <person name="Wiebenga A."/>
            <person name="Lubbers R.J."/>
            <person name="Gomes A.C."/>
            <person name="Makela M.R."/>
            <person name="Stajich J."/>
            <person name="Grigoriev I.V."/>
            <person name="Mortensen U.H."/>
            <person name="De Vries R.P."/>
            <person name="Baker S.E."/>
            <person name="Andersen M.R."/>
        </authorList>
    </citation>
    <scope>NUCLEOTIDE SEQUENCE [LARGE SCALE GENOMIC DNA]</scope>
    <source>
        <strain evidence="6 7">CBS 123904</strain>
    </source>
</reference>
<evidence type="ECO:0000313" key="7">
    <source>
        <dbReference type="Proteomes" id="UP001610446"/>
    </source>
</evidence>
<keyword evidence="6" id="KW-0503">Monooxygenase</keyword>
<comment type="similarity">
    <text evidence="1">Belongs to the paxM FAD-dependent monooxygenase family.</text>
</comment>
<keyword evidence="3" id="KW-0274">FAD</keyword>
<dbReference type="GO" id="GO:0004497">
    <property type="term" value="F:monooxygenase activity"/>
    <property type="evidence" value="ECO:0007669"/>
    <property type="project" value="UniProtKB-KW"/>
</dbReference>
<name>A0ABR4KFJ8_9EURO</name>
<evidence type="ECO:0000313" key="6">
    <source>
        <dbReference type="EMBL" id="KAL2851041.1"/>
    </source>
</evidence>
<evidence type="ECO:0000256" key="3">
    <source>
        <dbReference type="ARBA" id="ARBA00022827"/>
    </source>
</evidence>
<dbReference type="InterPro" id="IPR036188">
    <property type="entry name" value="FAD/NAD-bd_sf"/>
</dbReference>
<dbReference type="PANTHER" id="PTHR47356:SF2">
    <property type="entry name" value="FAD-BINDING DOMAIN-CONTAINING PROTEIN-RELATED"/>
    <property type="match status" value="1"/>
</dbReference>
<evidence type="ECO:0000256" key="2">
    <source>
        <dbReference type="ARBA" id="ARBA00022630"/>
    </source>
</evidence>
<dbReference type="Proteomes" id="UP001610446">
    <property type="component" value="Unassembled WGS sequence"/>
</dbReference>
<dbReference type="InterPro" id="IPR002938">
    <property type="entry name" value="FAD-bd"/>
</dbReference>
<sequence>MPKTSMEAPFKVVIVGGSVAGLTLAHCLHRANIEYVVLEKRVQIAPQEGASIGLWPTGGQILDQLGLWKDVTGDAEAILCHNLLFPDGYAFTHFMLERVYERLGYGLVFVSRQQLLESLYRNLPDKTRVHINQAVVEIQQTEEGVFVVTQDGTTYSGSLVVGADGVHSRVRSEMWRLEETQYPGLIGAKEKQTLTAEFACVFGISDAIPGLPAREHVNVYGNGYAVLTFHGSDSIFWFVLSRMDRVYMYPDVPRFTADDAEELCTRRYADVSIADGVCVRDLWENKKAASMTAMEEGVFETWSAGRIVLVGDAVRKMTVTMGQGANTTIEDSAVLATVLHKLVHERSTKTNHPTSEEIATALVQFQALRYPRSKTIYEQTKFSIRTQTRSGFAKRVMGRYIMPSKIDHMTDGLSELMADGPVVGFLPLPERSTDGWEKYSSDSRKDAAKQGATDWVQWSVVSLSVVLAVSLLARYRAVWSWW</sequence>
<gene>
    <name evidence="6" type="ORF">BJY01DRAFT_261075</name>
</gene>
<dbReference type="PRINTS" id="PR00420">
    <property type="entry name" value="RNGMNOXGNASE"/>
</dbReference>
<dbReference type="Pfam" id="PF01494">
    <property type="entry name" value="FAD_binding_3"/>
    <property type="match status" value="1"/>
</dbReference>
<evidence type="ECO:0000259" key="5">
    <source>
        <dbReference type="Pfam" id="PF01494"/>
    </source>
</evidence>
<organism evidence="6 7">
    <name type="scientific">Aspergillus pseudoustus</name>
    <dbReference type="NCBI Taxonomy" id="1810923"/>
    <lineage>
        <taxon>Eukaryota</taxon>
        <taxon>Fungi</taxon>
        <taxon>Dikarya</taxon>
        <taxon>Ascomycota</taxon>
        <taxon>Pezizomycotina</taxon>
        <taxon>Eurotiomycetes</taxon>
        <taxon>Eurotiomycetidae</taxon>
        <taxon>Eurotiales</taxon>
        <taxon>Aspergillaceae</taxon>
        <taxon>Aspergillus</taxon>
        <taxon>Aspergillus subgen. Nidulantes</taxon>
    </lineage>
</organism>
<dbReference type="PANTHER" id="PTHR47356">
    <property type="entry name" value="FAD-DEPENDENT MONOOXYGENASE ASQG-RELATED"/>
    <property type="match status" value="1"/>
</dbReference>
<dbReference type="InterPro" id="IPR050562">
    <property type="entry name" value="FAD_mOase_fung"/>
</dbReference>
<feature type="domain" description="FAD-binding" evidence="5">
    <location>
        <begin position="11"/>
        <end position="359"/>
    </location>
</feature>
<protein>
    <submittedName>
        <fullName evidence="6">Monooxygenase</fullName>
    </submittedName>
</protein>
<comment type="caution">
    <text evidence="6">The sequence shown here is derived from an EMBL/GenBank/DDBJ whole genome shotgun (WGS) entry which is preliminary data.</text>
</comment>
<keyword evidence="4" id="KW-0560">Oxidoreductase</keyword>